<name>A0A6H5GQP2_9HEMI</name>
<protein>
    <submittedName>
        <fullName evidence="1">Uncharacterized protein</fullName>
    </submittedName>
</protein>
<reference evidence="1 2" key="1">
    <citation type="submission" date="2020-02" db="EMBL/GenBank/DDBJ databases">
        <authorList>
            <person name="Ferguson B K."/>
        </authorList>
    </citation>
    <scope>NUCLEOTIDE SEQUENCE [LARGE SCALE GENOMIC DNA]</scope>
</reference>
<dbReference type="Proteomes" id="UP000479000">
    <property type="component" value="Unassembled WGS sequence"/>
</dbReference>
<keyword evidence="2" id="KW-1185">Reference proteome</keyword>
<gene>
    <name evidence="1" type="ORF">NTEN_LOCUS10987</name>
</gene>
<evidence type="ECO:0000313" key="1">
    <source>
        <dbReference type="EMBL" id="CAB0005510.1"/>
    </source>
</evidence>
<dbReference type="AlphaFoldDB" id="A0A6H5GQP2"/>
<sequence length="182" mass="20666">MEQVVLLITDIWKNPGEFRTASLYIFQKRLREGGGALEKGFTCTWRLWLLPIVVTATPPATELAAQRSRKEPEPWGRSAHFLRQEVKEVASLEYHRCSPSSQVQGGTRQLAFCQAMADNTVVPKGAELRLVEWRGSQPIVSRRHTSKTPLQLYKLFSQSDLLVTRAVWDVCPVADEKAEEQM</sequence>
<organism evidence="1 2">
    <name type="scientific">Nesidiocoris tenuis</name>
    <dbReference type="NCBI Taxonomy" id="355587"/>
    <lineage>
        <taxon>Eukaryota</taxon>
        <taxon>Metazoa</taxon>
        <taxon>Ecdysozoa</taxon>
        <taxon>Arthropoda</taxon>
        <taxon>Hexapoda</taxon>
        <taxon>Insecta</taxon>
        <taxon>Pterygota</taxon>
        <taxon>Neoptera</taxon>
        <taxon>Paraneoptera</taxon>
        <taxon>Hemiptera</taxon>
        <taxon>Heteroptera</taxon>
        <taxon>Panheteroptera</taxon>
        <taxon>Cimicomorpha</taxon>
        <taxon>Miridae</taxon>
        <taxon>Dicyphina</taxon>
        <taxon>Nesidiocoris</taxon>
    </lineage>
</organism>
<evidence type="ECO:0000313" key="2">
    <source>
        <dbReference type="Proteomes" id="UP000479000"/>
    </source>
</evidence>
<dbReference type="EMBL" id="CADCXU010016525">
    <property type="protein sequence ID" value="CAB0005510.1"/>
    <property type="molecule type" value="Genomic_DNA"/>
</dbReference>
<accession>A0A6H5GQP2</accession>
<feature type="non-terminal residue" evidence="1">
    <location>
        <position position="182"/>
    </location>
</feature>
<proteinExistence type="predicted"/>